<dbReference type="GO" id="GO:0005615">
    <property type="term" value="C:extracellular space"/>
    <property type="evidence" value="ECO:0007669"/>
    <property type="project" value="TreeGrafter"/>
</dbReference>
<accession>A0AAQ4F2B5</accession>
<organism evidence="4 5">
    <name type="scientific">Amblyomma americanum</name>
    <name type="common">Lone star tick</name>
    <dbReference type="NCBI Taxonomy" id="6943"/>
    <lineage>
        <taxon>Eukaryota</taxon>
        <taxon>Metazoa</taxon>
        <taxon>Ecdysozoa</taxon>
        <taxon>Arthropoda</taxon>
        <taxon>Chelicerata</taxon>
        <taxon>Arachnida</taxon>
        <taxon>Acari</taxon>
        <taxon>Parasitiformes</taxon>
        <taxon>Ixodida</taxon>
        <taxon>Ixodoidea</taxon>
        <taxon>Ixodidae</taxon>
        <taxon>Amblyomminae</taxon>
        <taxon>Amblyomma</taxon>
    </lineage>
</organism>
<dbReference type="Proteomes" id="UP001321473">
    <property type="component" value="Unassembled WGS sequence"/>
</dbReference>
<dbReference type="GO" id="GO:0005737">
    <property type="term" value="C:cytoplasm"/>
    <property type="evidence" value="ECO:0007669"/>
    <property type="project" value="TreeGrafter"/>
</dbReference>
<dbReference type="EMBL" id="JARKHS020007968">
    <property type="protein sequence ID" value="KAK8781149.1"/>
    <property type="molecule type" value="Genomic_DNA"/>
</dbReference>
<keyword evidence="2" id="KW-1133">Transmembrane helix</keyword>
<evidence type="ECO:0000313" key="4">
    <source>
        <dbReference type="EMBL" id="KAK8781149.1"/>
    </source>
</evidence>
<dbReference type="Pfam" id="PF11838">
    <property type="entry name" value="ERAP1_C"/>
    <property type="match status" value="1"/>
</dbReference>
<dbReference type="Gene3D" id="1.10.3480.20">
    <property type="match status" value="1"/>
</dbReference>
<dbReference type="GO" id="GO:0006508">
    <property type="term" value="P:proteolysis"/>
    <property type="evidence" value="ECO:0007669"/>
    <property type="project" value="TreeGrafter"/>
</dbReference>
<feature type="domain" description="ERAP1-like C-terminal" evidence="3">
    <location>
        <begin position="293"/>
        <end position="360"/>
    </location>
</feature>
<dbReference type="PANTHER" id="PTHR11533">
    <property type="entry name" value="PROTEASE M1 ZINC METALLOPROTEASE"/>
    <property type="match status" value="1"/>
</dbReference>
<evidence type="ECO:0000256" key="1">
    <source>
        <dbReference type="ARBA" id="ARBA00010136"/>
    </source>
</evidence>
<dbReference type="InterPro" id="IPR042097">
    <property type="entry name" value="Aminopeptidase_N-like_N_sf"/>
</dbReference>
<dbReference type="GO" id="GO:0042277">
    <property type="term" value="F:peptide binding"/>
    <property type="evidence" value="ECO:0007669"/>
    <property type="project" value="TreeGrafter"/>
</dbReference>
<dbReference type="PANTHER" id="PTHR11533:SF299">
    <property type="entry name" value="AMINOPEPTIDASE"/>
    <property type="match status" value="1"/>
</dbReference>
<feature type="transmembrane region" description="Helical" evidence="2">
    <location>
        <begin position="38"/>
        <end position="59"/>
    </location>
</feature>
<dbReference type="SUPFAM" id="SSF63737">
    <property type="entry name" value="Leukotriene A4 hydrolase N-terminal domain"/>
    <property type="match status" value="1"/>
</dbReference>
<gene>
    <name evidence="4" type="ORF">V5799_017511</name>
</gene>
<protein>
    <recommendedName>
        <fullName evidence="3">ERAP1-like C-terminal domain-containing protein</fullName>
    </recommendedName>
</protein>
<comment type="similarity">
    <text evidence="1">Belongs to the peptidase M1 family.</text>
</comment>
<dbReference type="GO" id="GO:0016020">
    <property type="term" value="C:membrane"/>
    <property type="evidence" value="ECO:0007669"/>
    <property type="project" value="TreeGrafter"/>
</dbReference>
<dbReference type="Gene3D" id="2.60.40.1730">
    <property type="entry name" value="tricorn interacting facor f3 domain"/>
    <property type="match status" value="1"/>
</dbReference>
<sequence length="372" mass="41873">MLSYTTPKNPVVYESTGHVSCILRLFGAEPTDDFQEKLIVFVALLTCVSLVGATVMGVVQILRLKARPSGLEALLDGANGTTNVSDWSNIAGIRCVYCQGHKSPGGPKNDHTLKCHDVNQNLVLVSGLNASPWRPLHYDLLLHPNLENQTYEGYVHAVFRMQKNARKIELDSSRTLEIATTVLRWKSFPVRVTRILRQGDKLDVETTHLLRIGRTTIRDIWIAESLAYVYQRKVLSRMGLGSTINRLRLLDRRKAMEADDNRRDGGALRARLLFSMLSDLCPETLPPALTSSWLLLNTGTVSYFRVQYDTENIALLTSQLLHNNSVLSETARALFLDDMVALAVRRMVSIDALVGFLTYLPVRRFTYMHFLS</sequence>
<proteinExistence type="inferred from homology"/>
<evidence type="ECO:0000256" key="2">
    <source>
        <dbReference type="SAM" id="Phobius"/>
    </source>
</evidence>
<reference evidence="4 5" key="1">
    <citation type="journal article" date="2023" name="Arcadia Sci">
        <title>De novo assembly of a long-read Amblyomma americanum tick genome.</title>
        <authorList>
            <person name="Chou S."/>
            <person name="Poskanzer K.E."/>
            <person name="Rollins M."/>
            <person name="Thuy-Boun P.S."/>
        </authorList>
    </citation>
    <scope>NUCLEOTIDE SEQUENCE [LARGE SCALE GENOMIC DNA]</scope>
    <source>
        <strain evidence="4">F_SG_1</strain>
        <tissue evidence="4">Salivary glands</tissue>
    </source>
</reference>
<dbReference type="AlphaFoldDB" id="A0AAQ4F2B5"/>
<keyword evidence="2" id="KW-0472">Membrane</keyword>
<dbReference type="InterPro" id="IPR050344">
    <property type="entry name" value="Peptidase_M1_aminopeptidases"/>
</dbReference>
<dbReference type="GO" id="GO:0043171">
    <property type="term" value="P:peptide catabolic process"/>
    <property type="evidence" value="ECO:0007669"/>
    <property type="project" value="TreeGrafter"/>
</dbReference>
<dbReference type="InterPro" id="IPR024571">
    <property type="entry name" value="ERAP1-like_C_dom"/>
</dbReference>
<keyword evidence="5" id="KW-1185">Reference proteome</keyword>
<evidence type="ECO:0000259" key="3">
    <source>
        <dbReference type="Pfam" id="PF11838"/>
    </source>
</evidence>
<comment type="caution">
    <text evidence="4">The sequence shown here is derived from an EMBL/GenBank/DDBJ whole genome shotgun (WGS) entry which is preliminary data.</text>
</comment>
<dbReference type="GO" id="GO:0070006">
    <property type="term" value="F:metalloaminopeptidase activity"/>
    <property type="evidence" value="ECO:0007669"/>
    <property type="project" value="TreeGrafter"/>
</dbReference>
<evidence type="ECO:0000313" key="5">
    <source>
        <dbReference type="Proteomes" id="UP001321473"/>
    </source>
</evidence>
<dbReference type="GO" id="GO:0008270">
    <property type="term" value="F:zinc ion binding"/>
    <property type="evidence" value="ECO:0007669"/>
    <property type="project" value="TreeGrafter"/>
</dbReference>
<name>A0AAQ4F2B5_AMBAM</name>
<keyword evidence="2" id="KW-0812">Transmembrane</keyword>